<evidence type="ECO:0000313" key="5">
    <source>
        <dbReference type="Proteomes" id="UP000282515"/>
    </source>
</evidence>
<dbReference type="EMBL" id="RDBF01000001">
    <property type="protein sequence ID" value="RLV57442.1"/>
    <property type="molecule type" value="Genomic_DNA"/>
</dbReference>
<feature type="chain" id="PRO_5017950960" description="Choice-of-anchor G family protein" evidence="3">
    <location>
        <begin position="27"/>
        <end position="521"/>
    </location>
</feature>
<feature type="transmembrane region" description="Helical" evidence="2">
    <location>
        <begin position="485"/>
        <end position="506"/>
    </location>
</feature>
<keyword evidence="2" id="KW-0812">Transmembrane</keyword>
<dbReference type="AlphaFoldDB" id="A0A3L8PTU9"/>
<proteinExistence type="predicted"/>
<sequence length="521" mass="53167">MRILGSSLLATGLSALLVAAPLPASAQDSVAYTSYAEAQFLAGKNALGELVNIIGDGVEEEGASLSFPEGGEQFTLSPLQALDQLTIPVGDTLLGSEIGPVGSYAAAGNGGSSRAASGAVTKDGIVHVGGEGQPADSFATLSLSNGSLEPLTELLLDLRLELGAISSSAEQASPTAAVERSYSIAGSQLVLDVPLLETINSSLGGAPSLSLPEEATVGLAEVCEILAGVLTAPLPGGGEINVCEQLEDLLGVKITGLNALTDGLESYTANGIAFDLAAGTITVDLATVLDRVLGLDINNLPENTDLLHTVLPALVQQLPGLVQAFYDDIVAQLLDQLGISLLIGGFEAPLPIESLTRDALRPLLDTIFEQLRPALEQIVEPLADGLGTLTEQLAQIAQILVNVPDEYTALSNADTSQGEVHSISALRVKLFDLGGGDGQLADLLLANSLVGPNQALDVTVPDDPGPNDPADRDENNVGGLLPRTGVGLLAPVLFAGLAILGTGYLLTRRGKGDEAGPLGLS</sequence>
<evidence type="ECO:0000256" key="2">
    <source>
        <dbReference type="SAM" id="Phobius"/>
    </source>
</evidence>
<evidence type="ECO:0000313" key="4">
    <source>
        <dbReference type="EMBL" id="RLV57442.1"/>
    </source>
</evidence>
<evidence type="ECO:0000256" key="1">
    <source>
        <dbReference type="SAM" id="MobiDB-lite"/>
    </source>
</evidence>
<dbReference type="NCBIfam" id="NF033766">
    <property type="entry name" value="choice_anch_G"/>
    <property type="match status" value="1"/>
</dbReference>
<keyword evidence="3" id="KW-0732">Signal</keyword>
<dbReference type="Proteomes" id="UP000282515">
    <property type="component" value="Unassembled WGS sequence"/>
</dbReference>
<reference evidence="4 5" key="1">
    <citation type="submission" date="2018-10" db="EMBL/GenBank/DDBJ databases">
        <title>Aeromicrobium sp. 9W16Y-2 whole genome shotgun sequence.</title>
        <authorList>
            <person name="Li F."/>
        </authorList>
    </citation>
    <scope>NUCLEOTIDE SEQUENCE [LARGE SCALE GENOMIC DNA]</scope>
    <source>
        <strain evidence="4 5">9W16Y-2</strain>
    </source>
</reference>
<organism evidence="4 5">
    <name type="scientific">Aeromicrobium phragmitis</name>
    <dbReference type="NCBI Taxonomy" id="2478914"/>
    <lineage>
        <taxon>Bacteria</taxon>
        <taxon>Bacillati</taxon>
        <taxon>Actinomycetota</taxon>
        <taxon>Actinomycetes</taxon>
        <taxon>Propionibacteriales</taxon>
        <taxon>Nocardioidaceae</taxon>
        <taxon>Aeromicrobium</taxon>
    </lineage>
</organism>
<evidence type="ECO:0000256" key="3">
    <source>
        <dbReference type="SAM" id="SignalP"/>
    </source>
</evidence>
<comment type="caution">
    <text evidence="4">The sequence shown here is derived from an EMBL/GenBank/DDBJ whole genome shotgun (WGS) entry which is preliminary data.</text>
</comment>
<keyword evidence="2" id="KW-1133">Transmembrane helix</keyword>
<dbReference type="RefSeq" id="WP_121792849.1">
    <property type="nucleotide sequence ID" value="NZ_RDBF01000001.1"/>
</dbReference>
<protein>
    <recommendedName>
        <fullName evidence="6">Choice-of-anchor G family protein</fullName>
    </recommendedName>
</protein>
<feature type="region of interest" description="Disordered" evidence="1">
    <location>
        <begin position="456"/>
        <end position="478"/>
    </location>
</feature>
<evidence type="ECO:0008006" key="6">
    <source>
        <dbReference type="Google" id="ProtNLM"/>
    </source>
</evidence>
<dbReference type="OrthoDB" id="5035198at2"/>
<gene>
    <name evidence="4" type="ORF">D9V41_02075</name>
</gene>
<feature type="signal peptide" evidence="3">
    <location>
        <begin position="1"/>
        <end position="26"/>
    </location>
</feature>
<name>A0A3L8PTU9_9ACTN</name>
<keyword evidence="5" id="KW-1185">Reference proteome</keyword>
<accession>A0A3L8PTU9</accession>
<dbReference type="InterPro" id="IPR047900">
    <property type="entry name" value="Choice_anch_G"/>
</dbReference>
<keyword evidence="2" id="KW-0472">Membrane</keyword>